<proteinExistence type="predicted"/>
<keyword evidence="3" id="KW-1185">Reference proteome</keyword>
<comment type="caution">
    <text evidence="2">The sequence shown here is derived from an EMBL/GenBank/DDBJ whole genome shotgun (WGS) entry which is preliminary data.</text>
</comment>
<dbReference type="Proteomes" id="UP001319080">
    <property type="component" value="Unassembled WGS sequence"/>
</dbReference>
<evidence type="ECO:0000256" key="1">
    <source>
        <dbReference type="SAM" id="MobiDB-lite"/>
    </source>
</evidence>
<evidence type="ECO:0000313" key="2">
    <source>
        <dbReference type="EMBL" id="MBT1710152.1"/>
    </source>
</evidence>
<reference evidence="2 3" key="1">
    <citation type="submission" date="2021-05" db="EMBL/GenBank/DDBJ databases">
        <title>A Polyphasic approach of four new species of the genus Ohtaekwangia: Ohtaekwangia histidinii sp. nov., Ohtaekwangia cretensis sp. nov., Ohtaekwangia indiensis sp. nov., Ohtaekwangia reichenbachii sp. nov. from diverse environment.</title>
        <authorList>
            <person name="Octaviana S."/>
        </authorList>
    </citation>
    <scope>NUCLEOTIDE SEQUENCE [LARGE SCALE GENOMIC DNA]</scope>
    <source>
        <strain evidence="2 3">PWU5</strain>
    </source>
</reference>
<accession>A0AAP2E1Z7</accession>
<evidence type="ECO:0000313" key="3">
    <source>
        <dbReference type="Proteomes" id="UP001319080"/>
    </source>
</evidence>
<gene>
    <name evidence="2" type="ORF">KK062_18040</name>
</gene>
<evidence type="ECO:0008006" key="4">
    <source>
        <dbReference type="Google" id="ProtNLM"/>
    </source>
</evidence>
<dbReference type="AlphaFoldDB" id="A0AAP2E1Z7"/>
<name>A0AAP2E1Z7_9BACT</name>
<dbReference type="EMBL" id="JAHESE010000020">
    <property type="protein sequence ID" value="MBT1710152.1"/>
    <property type="molecule type" value="Genomic_DNA"/>
</dbReference>
<organism evidence="2 3">
    <name type="scientific">Dawidia cretensis</name>
    <dbReference type="NCBI Taxonomy" id="2782350"/>
    <lineage>
        <taxon>Bacteria</taxon>
        <taxon>Pseudomonadati</taxon>
        <taxon>Bacteroidota</taxon>
        <taxon>Cytophagia</taxon>
        <taxon>Cytophagales</taxon>
        <taxon>Chryseotaleaceae</taxon>
        <taxon>Dawidia</taxon>
    </lineage>
</organism>
<dbReference type="RefSeq" id="WP_254085729.1">
    <property type="nucleotide sequence ID" value="NZ_JAHESE010000020.1"/>
</dbReference>
<protein>
    <recommendedName>
        <fullName evidence="4">DNA polymerase III subunit gamma/tau</fullName>
    </recommendedName>
</protein>
<feature type="region of interest" description="Disordered" evidence="1">
    <location>
        <begin position="1"/>
        <end position="26"/>
    </location>
</feature>
<sequence>MTHPAAPASTAPPATESTEDTGIQIPTLKPNYAEKSRFQSGPKTTVKLTSLLKVEPKKDAAANDVPVEVDQPFTPEKLQVVWNEFAEQRKNLPAEYQLLTQPYDFTHPVITVHLHHLVQETMLNNIRLQLSAFIRERLKNNSIQIVTKIVEIDESKRVFYTPREKFDHLLEKNPVLREMKDRLGLDTDF</sequence>
<feature type="compositionally biased region" description="Low complexity" evidence="1">
    <location>
        <begin position="1"/>
        <end position="16"/>
    </location>
</feature>